<evidence type="ECO:0000313" key="2">
    <source>
        <dbReference type="EMBL" id="MBW0461980.1"/>
    </source>
</evidence>
<dbReference type="Proteomes" id="UP000765509">
    <property type="component" value="Unassembled WGS sequence"/>
</dbReference>
<accession>A0A9Q3GC33</accession>
<dbReference type="AlphaFoldDB" id="A0A9Q3GC33"/>
<sequence length="87" mass="9765">MSPRDSLQRPYCNHQRCSPNRKLKPLEERASRIRENQVTIQAIEEQMNQTEPTLIPSGSQRVNQPDSPLASNHSGTRGSVANSHQSS</sequence>
<comment type="caution">
    <text evidence="2">The sequence shown here is derived from an EMBL/GenBank/DDBJ whole genome shotgun (WGS) entry which is preliminary data.</text>
</comment>
<evidence type="ECO:0000313" key="3">
    <source>
        <dbReference type="Proteomes" id="UP000765509"/>
    </source>
</evidence>
<reference evidence="2" key="1">
    <citation type="submission" date="2021-03" db="EMBL/GenBank/DDBJ databases">
        <title>Draft genome sequence of rust myrtle Austropuccinia psidii MF-1, a brazilian biotype.</title>
        <authorList>
            <person name="Quecine M.C."/>
            <person name="Pachon D.M.R."/>
            <person name="Bonatelli M.L."/>
            <person name="Correr F.H."/>
            <person name="Franceschini L.M."/>
            <person name="Leite T.F."/>
            <person name="Margarido G.R.A."/>
            <person name="Almeida C.A."/>
            <person name="Ferrarezi J.A."/>
            <person name="Labate C.A."/>
        </authorList>
    </citation>
    <scope>NUCLEOTIDE SEQUENCE</scope>
    <source>
        <strain evidence="2">MF-1</strain>
    </source>
</reference>
<protein>
    <submittedName>
        <fullName evidence="2">Uncharacterized protein</fullName>
    </submittedName>
</protein>
<feature type="region of interest" description="Disordered" evidence="1">
    <location>
        <begin position="1"/>
        <end position="29"/>
    </location>
</feature>
<name>A0A9Q3GC33_9BASI</name>
<dbReference type="EMBL" id="AVOT02000253">
    <property type="protein sequence ID" value="MBW0461980.1"/>
    <property type="molecule type" value="Genomic_DNA"/>
</dbReference>
<proteinExistence type="predicted"/>
<feature type="region of interest" description="Disordered" evidence="1">
    <location>
        <begin position="45"/>
        <end position="87"/>
    </location>
</feature>
<gene>
    <name evidence="2" type="ORF">O181_001695</name>
</gene>
<keyword evidence="3" id="KW-1185">Reference proteome</keyword>
<evidence type="ECO:0000256" key="1">
    <source>
        <dbReference type="SAM" id="MobiDB-lite"/>
    </source>
</evidence>
<organism evidence="2 3">
    <name type="scientific">Austropuccinia psidii MF-1</name>
    <dbReference type="NCBI Taxonomy" id="1389203"/>
    <lineage>
        <taxon>Eukaryota</taxon>
        <taxon>Fungi</taxon>
        <taxon>Dikarya</taxon>
        <taxon>Basidiomycota</taxon>
        <taxon>Pucciniomycotina</taxon>
        <taxon>Pucciniomycetes</taxon>
        <taxon>Pucciniales</taxon>
        <taxon>Sphaerophragmiaceae</taxon>
        <taxon>Austropuccinia</taxon>
    </lineage>
</organism>